<evidence type="ECO:0000259" key="13">
    <source>
        <dbReference type="PROSITE" id="PS51672"/>
    </source>
</evidence>
<evidence type="ECO:0000313" key="14">
    <source>
        <dbReference type="EMBL" id="QES89183.1"/>
    </source>
</evidence>
<keyword evidence="7 12" id="KW-0412">Isoleucine biosynthesis</keyword>
<dbReference type="NCBIfam" id="TIGR02079">
    <property type="entry name" value="THD1"/>
    <property type="match status" value="1"/>
</dbReference>
<dbReference type="InterPro" id="IPR001926">
    <property type="entry name" value="TrpB-like_PALP"/>
</dbReference>
<evidence type="ECO:0000256" key="8">
    <source>
        <dbReference type="ARBA" id="ARBA00022898"/>
    </source>
</evidence>
<gene>
    <name evidence="12 14" type="primary">ilvA</name>
    <name evidence="14" type="ORF">E0W69_011085</name>
</gene>
<keyword evidence="15" id="KW-1185">Reference proteome</keyword>
<evidence type="ECO:0000256" key="11">
    <source>
        <dbReference type="ARBA" id="ARBA00025527"/>
    </source>
</evidence>
<dbReference type="GO" id="GO:0009097">
    <property type="term" value="P:isoleucine biosynthetic process"/>
    <property type="evidence" value="ECO:0007669"/>
    <property type="project" value="UniProtKB-UniRule"/>
</dbReference>
<dbReference type="PROSITE" id="PS51672">
    <property type="entry name" value="ACT_LIKE"/>
    <property type="match status" value="1"/>
</dbReference>
<protein>
    <recommendedName>
        <fullName evidence="12">L-threonine dehydratase</fullName>
        <ecNumber evidence="12">4.3.1.19</ecNumber>
    </recommendedName>
    <alternativeName>
        <fullName evidence="12">Threonine deaminase</fullName>
    </alternativeName>
</protein>
<dbReference type="CDD" id="cd01562">
    <property type="entry name" value="Thr-dehyd"/>
    <property type="match status" value="1"/>
</dbReference>
<dbReference type="Proteomes" id="UP000292424">
    <property type="component" value="Chromosome"/>
</dbReference>
<dbReference type="FunFam" id="3.40.50.1100:FF:000005">
    <property type="entry name" value="Threonine dehydratase catabolic"/>
    <property type="match status" value="1"/>
</dbReference>
<dbReference type="Gene3D" id="3.40.50.1100">
    <property type="match status" value="2"/>
</dbReference>
<dbReference type="FunFam" id="3.40.50.1100:FF:000007">
    <property type="entry name" value="L-threonine dehydratase catabolic TdcB"/>
    <property type="match status" value="1"/>
</dbReference>
<proteinExistence type="inferred from homology"/>
<dbReference type="RefSeq" id="WP_131330129.1">
    <property type="nucleotide sequence ID" value="NZ_CP044016.1"/>
</dbReference>
<dbReference type="InterPro" id="IPR036052">
    <property type="entry name" value="TrpB-like_PALP_sf"/>
</dbReference>
<keyword evidence="9 12" id="KW-0456">Lyase</keyword>
<keyword evidence="10 12" id="KW-0100">Branched-chain amino acid biosynthesis</keyword>
<dbReference type="InterPro" id="IPR038110">
    <property type="entry name" value="TD_ACT-like_sf"/>
</dbReference>
<keyword evidence="8 12" id="KW-0663">Pyridoxal phosphate</keyword>
<evidence type="ECO:0000256" key="4">
    <source>
        <dbReference type="ARBA" id="ARBA00010869"/>
    </source>
</evidence>
<organism evidence="14 15">
    <name type="scientific">Rhizosphaericola mali</name>
    <dbReference type="NCBI Taxonomy" id="2545455"/>
    <lineage>
        <taxon>Bacteria</taxon>
        <taxon>Pseudomonadati</taxon>
        <taxon>Bacteroidota</taxon>
        <taxon>Chitinophagia</taxon>
        <taxon>Chitinophagales</taxon>
        <taxon>Chitinophagaceae</taxon>
        <taxon>Rhizosphaericola</taxon>
    </lineage>
</organism>
<comment type="pathway">
    <text evidence="3 12">Amino-acid biosynthesis; L-isoleucine biosynthesis; 2-oxobutanoate from L-threonine: step 1/1.</text>
</comment>
<evidence type="ECO:0000256" key="3">
    <source>
        <dbReference type="ARBA" id="ARBA00004810"/>
    </source>
</evidence>
<comment type="function">
    <text evidence="11 12">Catalyzes the anaerobic formation of alpha-ketobutyrate and ammonia from threonine in a two-step reaction. The first step involved a dehydration of threonine and a production of enamine intermediates (aminocrotonate), which tautomerizes to its imine form (iminobutyrate). Both intermediates are unstable and short-lived. The second step is the nonenzymatic hydrolysis of the enamine/imine intermediates to form 2-ketobutyrate and free ammonia. In the low water environment of the cell, the second step is accelerated by RidA.</text>
</comment>
<evidence type="ECO:0000313" key="15">
    <source>
        <dbReference type="Proteomes" id="UP000292424"/>
    </source>
</evidence>
<sequence>MSVNFEAAAKRLENIVTHTPLQYNRNLSEKYNCKVYLKREDLQLVRSYKIRGAYNMMSSLPKEELDKGVTTASAGNHAQGFAFSCQKLNIKGIVFMPAITPKQKVNQTKMFGGENIEIKLIGDTFDDCAAAAKEFTEKNGMTYIPPFDDYRIIEGQGTIAIEILEDLKEIDYILIPIGGGGCASGISMYFREHSPNTKLIGLEPTGAPSMTEALKAGQPVTVEHIDKFVDGAAVQRIGDITFKECKKNLDEVMLIPEGEVCSAILYMYNKDAIVAEPAGALSIAALEEVKDQIVGKTVVCIVSGGNNDIDRMPEIKERSLQFEGLKHYFLIRFAQRPGALKEFVSIVLGPDDDIARFEYMKKTNKEAGMALIGIELKNKEDYAPLLENLKKYKINYTELNKDNALFDYLV</sequence>
<dbReference type="InterPro" id="IPR011820">
    <property type="entry name" value="IlvA"/>
</dbReference>
<evidence type="ECO:0000256" key="7">
    <source>
        <dbReference type="ARBA" id="ARBA00022624"/>
    </source>
</evidence>
<comment type="catalytic activity">
    <reaction evidence="1 12">
        <text>L-threonine = 2-oxobutanoate + NH4(+)</text>
        <dbReference type="Rhea" id="RHEA:22108"/>
        <dbReference type="ChEBI" id="CHEBI:16763"/>
        <dbReference type="ChEBI" id="CHEBI:28938"/>
        <dbReference type="ChEBI" id="CHEBI:57926"/>
        <dbReference type="EC" id="4.3.1.19"/>
    </reaction>
</comment>
<dbReference type="PROSITE" id="PS00165">
    <property type="entry name" value="DEHYDRATASE_SER_THR"/>
    <property type="match status" value="1"/>
</dbReference>
<name>A0A5P2G7J9_9BACT</name>
<dbReference type="OrthoDB" id="9811476at2"/>
<evidence type="ECO:0000256" key="10">
    <source>
        <dbReference type="ARBA" id="ARBA00023304"/>
    </source>
</evidence>
<dbReference type="SUPFAM" id="SSF55021">
    <property type="entry name" value="ACT-like"/>
    <property type="match status" value="1"/>
</dbReference>
<evidence type="ECO:0000256" key="12">
    <source>
        <dbReference type="RuleBase" id="RU362012"/>
    </source>
</evidence>
<dbReference type="KEGG" id="arac:E0W69_011085"/>
<comment type="similarity">
    <text evidence="4 12">Belongs to the serine/threonine dehydratase family.</text>
</comment>
<feature type="domain" description="ACT-like" evidence="13">
    <location>
        <begin position="327"/>
        <end position="401"/>
    </location>
</feature>
<dbReference type="PANTHER" id="PTHR48078:SF11">
    <property type="entry name" value="THREONINE DEHYDRATASE, MITOCHONDRIAL"/>
    <property type="match status" value="1"/>
</dbReference>
<comment type="subunit">
    <text evidence="5 12">Homotetramer.</text>
</comment>
<dbReference type="InterPro" id="IPR050147">
    <property type="entry name" value="Ser/Thr_Dehydratase"/>
</dbReference>
<reference evidence="14 15" key="1">
    <citation type="submission" date="2019-09" db="EMBL/GenBank/DDBJ databases">
        <title>Complete genome sequence of Arachidicoccus sp. B3-10 isolated from apple orchard soil.</title>
        <authorList>
            <person name="Kim H.S."/>
            <person name="Han K.-I."/>
            <person name="Suh M.K."/>
            <person name="Lee K.C."/>
            <person name="Eom M.K."/>
            <person name="Kim J.-S."/>
            <person name="Kang S.W."/>
            <person name="Sin Y."/>
            <person name="Lee J.-S."/>
        </authorList>
    </citation>
    <scope>NUCLEOTIDE SEQUENCE [LARGE SCALE GENOMIC DNA]</scope>
    <source>
        <strain evidence="14 15">B3-10</strain>
    </source>
</reference>
<dbReference type="NCBIfam" id="NF006390">
    <property type="entry name" value="PRK08639.1"/>
    <property type="match status" value="1"/>
</dbReference>
<dbReference type="Pfam" id="PF00291">
    <property type="entry name" value="PALP"/>
    <property type="match status" value="1"/>
</dbReference>
<dbReference type="InterPro" id="IPR001721">
    <property type="entry name" value="TD_ACT-like"/>
</dbReference>
<dbReference type="PANTHER" id="PTHR48078">
    <property type="entry name" value="THREONINE DEHYDRATASE, MITOCHONDRIAL-RELATED"/>
    <property type="match status" value="1"/>
</dbReference>
<evidence type="ECO:0000256" key="2">
    <source>
        <dbReference type="ARBA" id="ARBA00001933"/>
    </source>
</evidence>
<dbReference type="GO" id="GO:0003941">
    <property type="term" value="F:L-serine ammonia-lyase activity"/>
    <property type="evidence" value="ECO:0007669"/>
    <property type="project" value="TreeGrafter"/>
</dbReference>
<dbReference type="InterPro" id="IPR000634">
    <property type="entry name" value="Ser/Thr_deHydtase_PyrdxlP-BS"/>
</dbReference>
<dbReference type="GO" id="GO:0030170">
    <property type="term" value="F:pyridoxal phosphate binding"/>
    <property type="evidence" value="ECO:0007669"/>
    <property type="project" value="InterPro"/>
</dbReference>
<dbReference type="GO" id="GO:0006565">
    <property type="term" value="P:L-serine catabolic process"/>
    <property type="evidence" value="ECO:0007669"/>
    <property type="project" value="TreeGrafter"/>
</dbReference>
<dbReference type="UniPathway" id="UPA00047">
    <property type="reaction ID" value="UER00054"/>
</dbReference>
<dbReference type="Gene3D" id="3.40.1020.10">
    <property type="entry name" value="Biosynthetic Threonine Deaminase, Domain 3"/>
    <property type="match status" value="1"/>
</dbReference>
<dbReference type="Pfam" id="PF00585">
    <property type="entry name" value="Thr_dehydrat_C"/>
    <property type="match status" value="1"/>
</dbReference>
<dbReference type="GO" id="GO:0006567">
    <property type="term" value="P:L-threonine catabolic process"/>
    <property type="evidence" value="ECO:0007669"/>
    <property type="project" value="TreeGrafter"/>
</dbReference>
<dbReference type="EC" id="4.3.1.19" evidence="12"/>
<dbReference type="EMBL" id="CP044016">
    <property type="protein sequence ID" value="QES89183.1"/>
    <property type="molecule type" value="Genomic_DNA"/>
</dbReference>
<keyword evidence="6 12" id="KW-0028">Amino-acid biosynthesis</keyword>
<evidence type="ECO:0000256" key="6">
    <source>
        <dbReference type="ARBA" id="ARBA00022605"/>
    </source>
</evidence>
<dbReference type="SUPFAM" id="SSF53686">
    <property type="entry name" value="Tryptophan synthase beta subunit-like PLP-dependent enzymes"/>
    <property type="match status" value="1"/>
</dbReference>
<dbReference type="GO" id="GO:0004794">
    <property type="term" value="F:threonine deaminase activity"/>
    <property type="evidence" value="ECO:0007669"/>
    <property type="project" value="UniProtKB-UniRule"/>
</dbReference>
<dbReference type="InterPro" id="IPR045865">
    <property type="entry name" value="ACT-like_dom_sf"/>
</dbReference>
<dbReference type="AlphaFoldDB" id="A0A5P2G7J9"/>
<evidence type="ECO:0000256" key="5">
    <source>
        <dbReference type="ARBA" id="ARBA00011881"/>
    </source>
</evidence>
<evidence type="ECO:0000256" key="9">
    <source>
        <dbReference type="ARBA" id="ARBA00023239"/>
    </source>
</evidence>
<comment type="cofactor">
    <cofactor evidence="2 12">
        <name>pyridoxal 5'-phosphate</name>
        <dbReference type="ChEBI" id="CHEBI:597326"/>
    </cofactor>
</comment>
<accession>A0A5P2G7J9</accession>
<evidence type="ECO:0000256" key="1">
    <source>
        <dbReference type="ARBA" id="ARBA00001274"/>
    </source>
</evidence>